<dbReference type="PANTHER" id="PTHR17630">
    <property type="entry name" value="DIENELACTONE HYDROLASE"/>
    <property type="match status" value="1"/>
</dbReference>
<dbReference type="InterPro" id="IPR002925">
    <property type="entry name" value="Dienelactn_hydro"/>
</dbReference>
<dbReference type="EMBL" id="PYFQ01000005">
    <property type="protein sequence ID" value="PSK38758.1"/>
    <property type="molecule type" value="Genomic_DNA"/>
</dbReference>
<proteinExistence type="predicted"/>
<dbReference type="RefSeq" id="XP_024713990.1">
    <property type="nucleotide sequence ID" value="XM_024858064.1"/>
</dbReference>
<dbReference type="SUPFAM" id="SSF53474">
    <property type="entry name" value="alpha/beta-Hydrolases"/>
    <property type="match status" value="1"/>
</dbReference>
<dbReference type="OrthoDB" id="17560at2759"/>
<protein>
    <recommendedName>
        <fullName evidence="1">Dienelactone hydrolase domain-containing protein</fullName>
    </recommendedName>
</protein>
<sequence length="240" mass="26352">MASNPPGACCIESNFHEGTPLGNHQNVFGLDTYVTGSENSKRVIVILTDIYGHKYNNTLLVADQLAKLGGYKVYIPDILENDPVPATHGDLGPWLQKHTQEVTKPIIEGFLKPLREQVGSETFVGVIGYCFGAKYAIQQIASDGYATAAAVAHPSFVTIEEVEAIKKPLLISAAETDPIFTVELRHQTEEALAKIKARYQLDLFSGVVHGYAVRGDIKDPVVKYAMTKTISDQVQWFAQF</sequence>
<dbReference type="InterPro" id="IPR029058">
    <property type="entry name" value="AB_hydrolase_fold"/>
</dbReference>
<comment type="caution">
    <text evidence="2">The sequence shown here is derived from an EMBL/GenBank/DDBJ whole genome shotgun (WGS) entry which is preliminary data.</text>
</comment>
<evidence type="ECO:0000313" key="3">
    <source>
        <dbReference type="Proteomes" id="UP000241107"/>
    </source>
</evidence>
<dbReference type="GO" id="GO:0016787">
    <property type="term" value="F:hydrolase activity"/>
    <property type="evidence" value="ECO:0007669"/>
    <property type="project" value="InterPro"/>
</dbReference>
<reference evidence="2 3" key="1">
    <citation type="submission" date="2018-03" db="EMBL/GenBank/DDBJ databases">
        <title>Candida pseudohaemulonii genome assembly and annotation.</title>
        <authorList>
            <person name="Munoz J.F."/>
            <person name="Gade L.G."/>
            <person name="Chow N.A."/>
            <person name="Litvintseva A.P."/>
            <person name="Loparev V.N."/>
            <person name="Cuomo C.A."/>
        </authorList>
    </citation>
    <scope>NUCLEOTIDE SEQUENCE [LARGE SCALE GENOMIC DNA]</scope>
    <source>
        <strain evidence="2 3">B12108</strain>
    </source>
</reference>
<dbReference type="Proteomes" id="UP000241107">
    <property type="component" value="Unassembled WGS sequence"/>
</dbReference>
<name>A0A2P7YS21_9ASCO</name>
<evidence type="ECO:0000259" key="1">
    <source>
        <dbReference type="Pfam" id="PF01738"/>
    </source>
</evidence>
<dbReference type="STRING" id="418784.A0A2P7YS21"/>
<feature type="domain" description="Dienelactone hydrolase" evidence="1">
    <location>
        <begin position="30"/>
        <end position="240"/>
    </location>
</feature>
<dbReference type="GeneID" id="36566086"/>
<dbReference type="AlphaFoldDB" id="A0A2P7YS21"/>
<dbReference type="PANTHER" id="PTHR17630:SF44">
    <property type="entry name" value="PROTEIN AIM2"/>
    <property type="match status" value="1"/>
</dbReference>
<keyword evidence="3" id="KW-1185">Reference proteome</keyword>
<dbReference type="Pfam" id="PF01738">
    <property type="entry name" value="DLH"/>
    <property type="match status" value="1"/>
</dbReference>
<dbReference type="VEuPathDB" id="FungiDB:C7M61_002697"/>
<organism evidence="2 3">
    <name type="scientific">Candidozyma pseudohaemuli</name>
    <dbReference type="NCBI Taxonomy" id="418784"/>
    <lineage>
        <taxon>Eukaryota</taxon>
        <taxon>Fungi</taxon>
        <taxon>Dikarya</taxon>
        <taxon>Ascomycota</taxon>
        <taxon>Saccharomycotina</taxon>
        <taxon>Pichiomycetes</taxon>
        <taxon>Metschnikowiaceae</taxon>
        <taxon>Candidozyma</taxon>
    </lineage>
</organism>
<accession>A0A2P7YS21</accession>
<evidence type="ECO:0000313" key="2">
    <source>
        <dbReference type="EMBL" id="PSK38758.1"/>
    </source>
</evidence>
<gene>
    <name evidence="2" type="ORF">C7M61_002697</name>
</gene>
<dbReference type="Gene3D" id="3.40.50.1820">
    <property type="entry name" value="alpha/beta hydrolase"/>
    <property type="match status" value="1"/>
</dbReference>